<dbReference type="AlphaFoldDB" id="A0A2J6TX44"/>
<reference evidence="4 5" key="1">
    <citation type="submission" date="2016-04" db="EMBL/GenBank/DDBJ databases">
        <title>A degradative enzymes factory behind the ericoid mycorrhizal symbiosis.</title>
        <authorList>
            <consortium name="DOE Joint Genome Institute"/>
            <person name="Martino E."/>
            <person name="Morin E."/>
            <person name="Grelet G."/>
            <person name="Kuo A."/>
            <person name="Kohler A."/>
            <person name="Daghino S."/>
            <person name="Barry K."/>
            <person name="Choi C."/>
            <person name="Cichocki N."/>
            <person name="Clum A."/>
            <person name="Copeland A."/>
            <person name="Hainaut M."/>
            <person name="Haridas S."/>
            <person name="Labutti K."/>
            <person name="Lindquist E."/>
            <person name="Lipzen A."/>
            <person name="Khouja H.-R."/>
            <person name="Murat C."/>
            <person name="Ohm R."/>
            <person name="Olson A."/>
            <person name="Spatafora J."/>
            <person name="Veneault-Fourrey C."/>
            <person name="Henrissat B."/>
            <person name="Grigoriev I."/>
            <person name="Martin F."/>
            <person name="Perotto S."/>
        </authorList>
    </citation>
    <scope>NUCLEOTIDE SEQUENCE [LARGE SCALE GENOMIC DNA]</scope>
    <source>
        <strain evidence="4 5">E</strain>
    </source>
</reference>
<evidence type="ECO:0000256" key="1">
    <source>
        <dbReference type="SAM" id="MobiDB-lite"/>
    </source>
</evidence>
<keyword evidence="2" id="KW-1133">Transmembrane helix</keyword>
<keyword evidence="2" id="KW-0472">Membrane</keyword>
<dbReference type="OrthoDB" id="3561189at2759"/>
<evidence type="ECO:0000313" key="4">
    <source>
        <dbReference type="EMBL" id="PMD67583.1"/>
    </source>
</evidence>
<feature type="domain" description="DUF6594" evidence="3">
    <location>
        <begin position="27"/>
        <end position="274"/>
    </location>
</feature>
<dbReference type="PANTHER" id="PTHR34502:SF5">
    <property type="entry name" value="DUF6594 DOMAIN-CONTAINING PROTEIN"/>
    <property type="match status" value="1"/>
</dbReference>
<evidence type="ECO:0000256" key="2">
    <source>
        <dbReference type="SAM" id="Phobius"/>
    </source>
</evidence>
<evidence type="ECO:0000259" key="3">
    <source>
        <dbReference type="Pfam" id="PF20237"/>
    </source>
</evidence>
<feature type="transmembrane region" description="Helical" evidence="2">
    <location>
        <begin position="210"/>
        <end position="230"/>
    </location>
</feature>
<feature type="transmembrane region" description="Helical" evidence="2">
    <location>
        <begin position="261"/>
        <end position="279"/>
    </location>
</feature>
<gene>
    <name evidence="4" type="ORF">K444DRAFT_551049</name>
</gene>
<feature type="region of interest" description="Disordered" evidence="1">
    <location>
        <begin position="1"/>
        <end position="24"/>
    </location>
</feature>
<feature type="transmembrane region" description="Helical" evidence="2">
    <location>
        <begin position="237"/>
        <end position="255"/>
    </location>
</feature>
<dbReference type="InterPro" id="IPR046529">
    <property type="entry name" value="DUF6594"/>
</dbReference>
<dbReference type="RefSeq" id="XP_024744487.1">
    <property type="nucleotide sequence ID" value="XM_024876528.1"/>
</dbReference>
<dbReference type="Pfam" id="PF20237">
    <property type="entry name" value="DUF6594"/>
    <property type="match status" value="1"/>
</dbReference>
<dbReference type="GeneID" id="36584607"/>
<evidence type="ECO:0000313" key="5">
    <source>
        <dbReference type="Proteomes" id="UP000235371"/>
    </source>
</evidence>
<name>A0A2J6TX44_9HELO</name>
<proteinExistence type="predicted"/>
<dbReference type="Proteomes" id="UP000235371">
    <property type="component" value="Unassembled WGS sequence"/>
</dbReference>
<sequence>MEEGTLDNPENRRTNTPPPFSSSELEGVARYLDTDPDFWVFRRFRKLHLVNVLRMQLDLVRLEHKLDTQLSAGEGNEEENDSHTLLSDIQSSLSEYDAALSSLARFKSYREPDRNIVSELTEWGTTCLENGHPLLHGLEIPYPGNTCLKDLASIAAVEKSWTHRFIDKHHCLRRIFEIPEDQMPPEQRPSSKTRTILLYSEESVQRAEAVFLHLSFCILLICPIIGLSYMQSKMWKLVLLGIFLFVASLLFVGLVNMPNKSGLALVAGYAAILVVFLSGNGGP</sequence>
<dbReference type="STRING" id="1095630.A0A2J6TX44"/>
<protein>
    <recommendedName>
        <fullName evidence="3">DUF6594 domain-containing protein</fullName>
    </recommendedName>
</protein>
<dbReference type="EMBL" id="KZ613740">
    <property type="protein sequence ID" value="PMD67583.1"/>
    <property type="molecule type" value="Genomic_DNA"/>
</dbReference>
<accession>A0A2J6TX44</accession>
<dbReference type="PANTHER" id="PTHR34502">
    <property type="entry name" value="DUF6594 DOMAIN-CONTAINING PROTEIN-RELATED"/>
    <property type="match status" value="1"/>
</dbReference>
<keyword evidence="2" id="KW-0812">Transmembrane</keyword>
<organism evidence="4 5">
    <name type="scientific">Hyaloscypha bicolor E</name>
    <dbReference type="NCBI Taxonomy" id="1095630"/>
    <lineage>
        <taxon>Eukaryota</taxon>
        <taxon>Fungi</taxon>
        <taxon>Dikarya</taxon>
        <taxon>Ascomycota</taxon>
        <taxon>Pezizomycotina</taxon>
        <taxon>Leotiomycetes</taxon>
        <taxon>Helotiales</taxon>
        <taxon>Hyaloscyphaceae</taxon>
        <taxon>Hyaloscypha</taxon>
        <taxon>Hyaloscypha bicolor</taxon>
    </lineage>
</organism>
<dbReference type="InParanoid" id="A0A2J6TX44"/>
<keyword evidence="5" id="KW-1185">Reference proteome</keyword>